<reference evidence="1" key="1">
    <citation type="journal article" date="2024" name="BMC Genomics">
        <title>Functional annotation of a divergent genome using sequence and structure-based similarity.</title>
        <authorList>
            <person name="Svedberg D."/>
            <person name="Winiger R.R."/>
            <person name="Berg A."/>
            <person name="Sharma H."/>
            <person name="Tellgren-Roth C."/>
            <person name="Debrunner-Vossbrinck B.A."/>
            <person name="Vossbrinck C.R."/>
            <person name="Barandun J."/>
        </authorList>
    </citation>
    <scope>NUCLEOTIDE SEQUENCE</scope>
    <source>
        <strain evidence="1">Illinois isolate</strain>
    </source>
</reference>
<proteinExistence type="predicted"/>
<evidence type="ECO:0000313" key="1">
    <source>
        <dbReference type="EMBL" id="WUR03295.1"/>
    </source>
</evidence>
<gene>
    <name evidence="1" type="ORF">VNE69_04121</name>
</gene>
<dbReference type="RefSeq" id="XP_065329440.1">
    <property type="nucleotide sequence ID" value="XM_065473368.1"/>
</dbReference>
<accession>A0AAX4JBH6</accession>
<dbReference type="GeneID" id="90541111"/>
<dbReference type="KEGG" id="vnx:VNE69_04121"/>
<organism evidence="1 2">
    <name type="scientific">Vairimorpha necatrix</name>
    <dbReference type="NCBI Taxonomy" id="6039"/>
    <lineage>
        <taxon>Eukaryota</taxon>
        <taxon>Fungi</taxon>
        <taxon>Fungi incertae sedis</taxon>
        <taxon>Microsporidia</taxon>
        <taxon>Nosematidae</taxon>
        <taxon>Vairimorpha</taxon>
    </lineage>
</organism>
<name>A0AAX4JBH6_9MICR</name>
<sequence>MYKSKKSWCTKKYLKKVKSTEILIKRKSLDTKKIKSIKECIPKVVSPKRIGTPKRIVQLMSPNGYVEIKGSKEKNNYGCSRRIDFLN</sequence>
<dbReference type="AlphaFoldDB" id="A0AAX4JBH6"/>
<evidence type="ECO:0000313" key="2">
    <source>
        <dbReference type="Proteomes" id="UP001334084"/>
    </source>
</evidence>
<dbReference type="Proteomes" id="UP001334084">
    <property type="component" value="Chromosome 4"/>
</dbReference>
<keyword evidence="2" id="KW-1185">Reference proteome</keyword>
<protein>
    <submittedName>
        <fullName evidence="1">Uncharacterized protein</fullName>
    </submittedName>
</protein>
<dbReference type="EMBL" id="CP142729">
    <property type="protein sequence ID" value="WUR03295.1"/>
    <property type="molecule type" value="Genomic_DNA"/>
</dbReference>